<keyword evidence="5" id="KW-0460">Magnesium</keyword>
<evidence type="ECO:0000256" key="3">
    <source>
        <dbReference type="ARBA" id="ARBA00023080"/>
    </source>
</evidence>
<evidence type="ECO:0000259" key="6">
    <source>
        <dbReference type="Pfam" id="PF00692"/>
    </source>
</evidence>
<evidence type="ECO:0000256" key="5">
    <source>
        <dbReference type="HAMAP-Rule" id="MF_00116"/>
    </source>
</evidence>
<dbReference type="InterPro" id="IPR029054">
    <property type="entry name" value="dUTPase-like"/>
</dbReference>
<dbReference type="Proteomes" id="UP000065734">
    <property type="component" value="Chromosome I"/>
</dbReference>
<comment type="caution">
    <text evidence="5">Lacks conserved residue(s) required for the propagation of feature annotation.</text>
</comment>
<reference evidence="9" key="3">
    <citation type="journal article" date="2016" name="Genome Announc.">
        <title>Revised genome sequence of the purple photosynthetic bacterium Blastochloris viridis.</title>
        <authorList>
            <person name="Liu L.N."/>
            <person name="Faulkner M."/>
            <person name="Liu X."/>
            <person name="Huang F."/>
            <person name="Darby A.C."/>
            <person name="Hall N."/>
        </authorList>
    </citation>
    <scope>NUCLEOTIDE SEQUENCE [LARGE SCALE GENOMIC DNA]</scope>
    <source>
        <strain evidence="9">ATCC 19567 / DSM 133 / F</strain>
    </source>
</reference>
<gene>
    <name evidence="5 8" type="primary">dut</name>
    <name evidence="7" type="ORF">BV133_1479</name>
    <name evidence="8" type="ORF">BVIRIDIS_26320</name>
</gene>
<evidence type="ECO:0000256" key="2">
    <source>
        <dbReference type="ARBA" id="ARBA00022801"/>
    </source>
</evidence>
<keyword evidence="2 5" id="KW-0378">Hydrolase</keyword>
<evidence type="ECO:0000313" key="7">
    <source>
        <dbReference type="EMBL" id="BAR99072.1"/>
    </source>
</evidence>
<comment type="function">
    <text evidence="5">This enzyme is involved in nucleotide metabolism: it produces dUMP, the immediate precursor of thymidine nucleotides and it decreases the intracellular concentration of dUTP so that uracil cannot be incorporated into DNA.</text>
</comment>
<proteinExistence type="inferred from homology"/>
<dbReference type="EC" id="3.6.1.23" evidence="5"/>
<dbReference type="Gene3D" id="2.70.40.10">
    <property type="match status" value="1"/>
</dbReference>
<dbReference type="HAMAP" id="MF_00116">
    <property type="entry name" value="dUTPase_bact"/>
    <property type="match status" value="1"/>
</dbReference>
<dbReference type="AlphaFoldDB" id="A0A0H5BA06"/>
<dbReference type="InterPro" id="IPR008181">
    <property type="entry name" value="dUTPase"/>
</dbReference>
<protein>
    <recommendedName>
        <fullName evidence="5">Deoxyuridine 5'-triphosphate nucleotidohydrolase</fullName>
        <shortName evidence="5">dUTPase</shortName>
        <ecNumber evidence="5">3.6.1.23</ecNumber>
    </recommendedName>
    <alternativeName>
        <fullName evidence="5">dUTP pyrophosphatase</fullName>
    </alternativeName>
</protein>
<dbReference type="NCBIfam" id="TIGR00576">
    <property type="entry name" value="dut"/>
    <property type="match status" value="1"/>
</dbReference>
<keyword evidence="5" id="KW-0479">Metal-binding</keyword>
<reference evidence="8" key="2">
    <citation type="submission" date="2015-11" db="EMBL/GenBank/DDBJ databases">
        <authorList>
            <person name="Zhang Y."/>
            <person name="Guo Z."/>
        </authorList>
    </citation>
    <scope>NUCLEOTIDE SEQUENCE</scope>
    <source>
        <strain evidence="8">1</strain>
    </source>
</reference>
<comment type="similarity">
    <text evidence="1 5">Belongs to the dUTPase family.</text>
</comment>
<dbReference type="PATRIC" id="fig|1079.6.peg.3352"/>
<accession>A0A0H5BA06</accession>
<dbReference type="GO" id="GO:0006226">
    <property type="term" value="P:dUMP biosynthetic process"/>
    <property type="evidence" value="ECO:0007669"/>
    <property type="project" value="UniProtKB-UniRule"/>
</dbReference>
<evidence type="ECO:0000256" key="4">
    <source>
        <dbReference type="ARBA" id="ARBA00047686"/>
    </source>
</evidence>
<sequence>MIELPIRRLPHAEGLPLPAYATQGAAGLDLVAALPAGQPLTLQPGARAAVPTGLEMAIPAGFEGQVRPRSGLALKRGVTVLNAPGTIDADYRGEVAVILINHGGEPVTIARGERIAQLVVAAVVQAKPVAVADLDATVRGAGGFGSTGLSSGSG</sequence>
<comment type="pathway">
    <text evidence="5">Pyrimidine metabolism; dUMP biosynthesis; dUMP from dCTP (dUTP route): step 2/2.</text>
</comment>
<dbReference type="PANTHER" id="PTHR11241">
    <property type="entry name" value="DEOXYURIDINE 5'-TRIPHOSPHATE NUCLEOTIDOHYDROLASE"/>
    <property type="match status" value="1"/>
</dbReference>
<reference evidence="7" key="1">
    <citation type="journal article" date="2015" name="Genome Announc.">
        <title>Complete Genome Sequence of the Bacteriochlorophyll b-Producing Photosynthetic Bacterium Blastochloris viridis.</title>
        <authorList>
            <person name="Tsukatani Y."/>
            <person name="Hirose Y."/>
            <person name="Harada J."/>
            <person name="Misawa N."/>
            <person name="Mori K."/>
            <person name="Inoue K."/>
            <person name="Tamiaki H."/>
        </authorList>
    </citation>
    <scope>NUCLEOTIDE SEQUENCE [LARGE SCALE GENOMIC DNA]</scope>
    <source>
        <strain evidence="7">DSM 133</strain>
    </source>
</reference>
<dbReference type="EMBL" id="AP014854">
    <property type="protein sequence ID" value="BAR99072.1"/>
    <property type="molecule type" value="Genomic_DNA"/>
</dbReference>
<feature type="binding site" evidence="5">
    <location>
        <position position="82"/>
    </location>
    <ligand>
        <name>substrate</name>
    </ligand>
</feature>
<dbReference type="UniPathway" id="UPA00610">
    <property type="reaction ID" value="UER00666"/>
</dbReference>
<comment type="cofactor">
    <cofactor evidence="5">
        <name>Mg(2+)</name>
        <dbReference type="ChEBI" id="CHEBI:18420"/>
    </cofactor>
</comment>
<dbReference type="Pfam" id="PF00692">
    <property type="entry name" value="dUTPase"/>
    <property type="match status" value="1"/>
</dbReference>
<dbReference type="NCBIfam" id="NF001862">
    <property type="entry name" value="PRK00601.1"/>
    <property type="match status" value="1"/>
</dbReference>
<dbReference type="GO" id="GO:0000287">
    <property type="term" value="F:magnesium ion binding"/>
    <property type="evidence" value="ECO:0007669"/>
    <property type="project" value="UniProtKB-UniRule"/>
</dbReference>
<dbReference type="GO" id="GO:0046081">
    <property type="term" value="P:dUTP catabolic process"/>
    <property type="evidence" value="ECO:0007669"/>
    <property type="project" value="InterPro"/>
</dbReference>
<dbReference type="SUPFAM" id="SSF51283">
    <property type="entry name" value="dUTPase-like"/>
    <property type="match status" value="1"/>
</dbReference>
<dbReference type="CDD" id="cd07557">
    <property type="entry name" value="trimeric_dUTPase"/>
    <property type="match status" value="1"/>
</dbReference>
<dbReference type="EMBL" id="LN907867">
    <property type="protein sequence ID" value="CUU43607.1"/>
    <property type="molecule type" value="Genomic_DNA"/>
</dbReference>
<keyword evidence="9" id="KW-1185">Reference proteome</keyword>
<evidence type="ECO:0000313" key="8">
    <source>
        <dbReference type="EMBL" id="CUU43607.1"/>
    </source>
</evidence>
<dbReference type="GO" id="GO:0004170">
    <property type="term" value="F:dUTP diphosphatase activity"/>
    <property type="evidence" value="ECO:0007669"/>
    <property type="project" value="UniProtKB-UniRule"/>
</dbReference>
<dbReference type="RefSeq" id="WP_055038446.1">
    <property type="nucleotide sequence ID" value="NZ_AP014854.2"/>
</dbReference>
<dbReference type="OrthoDB" id="9809956at2"/>
<keyword evidence="3 5" id="KW-0546">Nucleotide metabolism</keyword>
<dbReference type="InterPro" id="IPR033704">
    <property type="entry name" value="dUTPase_trimeric"/>
</dbReference>
<dbReference type="PANTHER" id="PTHR11241:SF0">
    <property type="entry name" value="DEOXYURIDINE 5'-TRIPHOSPHATE NUCLEOTIDOHYDROLASE"/>
    <property type="match status" value="1"/>
</dbReference>
<comment type="catalytic activity">
    <reaction evidence="4 5">
        <text>dUTP + H2O = dUMP + diphosphate + H(+)</text>
        <dbReference type="Rhea" id="RHEA:10248"/>
        <dbReference type="ChEBI" id="CHEBI:15377"/>
        <dbReference type="ChEBI" id="CHEBI:15378"/>
        <dbReference type="ChEBI" id="CHEBI:33019"/>
        <dbReference type="ChEBI" id="CHEBI:61555"/>
        <dbReference type="ChEBI" id="CHEBI:246422"/>
        <dbReference type="EC" id="3.6.1.23"/>
    </reaction>
</comment>
<feature type="binding site" evidence="5">
    <location>
        <begin position="86"/>
        <end position="88"/>
    </location>
    <ligand>
        <name>substrate</name>
    </ligand>
</feature>
<dbReference type="InterPro" id="IPR036157">
    <property type="entry name" value="dUTPase-like_sf"/>
</dbReference>
<evidence type="ECO:0000256" key="1">
    <source>
        <dbReference type="ARBA" id="ARBA00006581"/>
    </source>
</evidence>
<feature type="binding site" evidence="5">
    <location>
        <begin position="69"/>
        <end position="71"/>
    </location>
    <ligand>
        <name>substrate</name>
    </ligand>
</feature>
<name>A0A0H5BA06_BLAVI</name>
<feature type="domain" description="dUTPase-like" evidence="6">
    <location>
        <begin position="16"/>
        <end position="148"/>
    </location>
</feature>
<dbReference type="STRING" id="1079.BVIR_3188"/>
<dbReference type="KEGG" id="bvr:BVIR_3188"/>
<organism evidence="8 9">
    <name type="scientific">Blastochloris viridis</name>
    <name type="common">Rhodopseudomonas viridis</name>
    <dbReference type="NCBI Taxonomy" id="1079"/>
    <lineage>
        <taxon>Bacteria</taxon>
        <taxon>Pseudomonadati</taxon>
        <taxon>Pseudomonadota</taxon>
        <taxon>Alphaproteobacteria</taxon>
        <taxon>Hyphomicrobiales</taxon>
        <taxon>Blastochloridaceae</taxon>
        <taxon>Blastochloris</taxon>
    </lineage>
</organism>
<evidence type="ECO:0000313" key="9">
    <source>
        <dbReference type="Proteomes" id="UP000065734"/>
    </source>
</evidence>